<evidence type="ECO:0000259" key="6">
    <source>
        <dbReference type="Pfam" id="PF01168"/>
    </source>
</evidence>
<dbReference type="PANTHER" id="PTHR10146:SF14">
    <property type="entry name" value="PYRIDOXAL PHOSPHATE HOMEOSTASIS PROTEIN"/>
    <property type="match status" value="1"/>
</dbReference>
<comment type="similarity">
    <text evidence="2 4">Belongs to the pyridoxal phosphate-binding protein YggS/PROSC family.</text>
</comment>
<comment type="caution">
    <text evidence="7">The sequence shown here is derived from an EMBL/GenBank/DDBJ whole genome shotgun (WGS) entry which is preliminary data.</text>
</comment>
<dbReference type="Gene3D" id="3.20.20.10">
    <property type="entry name" value="Alanine racemase"/>
    <property type="match status" value="1"/>
</dbReference>
<evidence type="ECO:0000313" key="7">
    <source>
        <dbReference type="EMBL" id="GEB97610.1"/>
    </source>
</evidence>
<sequence length="245" mass="25915">MSKQESTALTLEAASKRKEELRRGLERTRASIAELSQAAGREQPQLLPVTKFHPAEDIALLGELGITDVAENREQEARAKAAQLPEIGFHMIGQVQTKKANHVARWARSVHSLDSSKLAQALDRGVALACERGEREGGLNVFIQVSADADTARGGVPVAGVGDLVAEVEKLEHLSLQGLMVVPPLGGDASEVFEQTRALTDEMTEGLGRKLLLSAGMSADMGAAIAAGTDIVRVGTGIMGPRPVV</sequence>
<proteinExistence type="inferred from homology"/>
<dbReference type="InterPro" id="IPR011078">
    <property type="entry name" value="PyrdxlP_homeostasis"/>
</dbReference>
<evidence type="ECO:0000256" key="3">
    <source>
        <dbReference type="PIRSR" id="PIRSR004848-1"/>
    </source>
</evidence>
<organism evidence="7 8">
    <name type="scientific">Corynebacterium flavescens</name>
    <dbReference type="NCBI Taxonomy" id="28028"/>
    <lineage>
        <taxon>Bacteria</taxon>
        <taxon>Bacillati</taxon>
        <taxon>Actinomycetota</taxon>
        <taxon>Actinomycetes</taxon>
        <taxon>Mycobacteriales</taxon>
        <taxon>Corynebacteriaceae</taxon>
        <taxon>Corynebacterium</taxon>
    </lineage>
</organism>
<feature type="modified residue" description="N6-(pyridoxal phosphate)lysine" evidence="2 3">
    <location>
        <position position="51"/>
    </location>
</feature>
<dbReference type="AlphaFoldDB" id="A0AB73B6S2"/>
<feature type="compositionally biased region" description="Basic and acidic residues" evidence="5">
    <location>
        <begin position="14"/>
        <end position="25"/>
    </location>
</feature>
<dbReference type="GO" id="GO:0030170">
    <property type="term" value="F:pyridoxal phosphate binding"/>
    <property type="evidence" value="ECO:0007669"/>
    <property type="project" value="UniProtKB-UniRule"/>
</dbReference>
<feature type="domain" description="Alanine racemase N-terminal" evidence="6">
    <location>
        <begin position="26"/>
        <end position="243"/>
    </location>
</feature>
<dbReference type="PANTHER" id="PTHR10146">
    <property type="entry name" value="PROLINE SYNTHETASE CO-TRANSCRIBED BACTERIAL HOMOLOG PROTEIN"/>
    <property type="match status" value="1"/>
</dbReference>
<reference evidence="7 8" key="1">
    <citation type="submission" date="2019-06" db="EMBL/GenBank/DDBJ databases">
        <title>Whole genome shotgun sequence of Corynebacterium flavescens NBRC 14136.</title>
        <authorList>
            <person name="Hosoyama A."/>
            <person name="Uohara A."/>
            <person name="Ohji S."/>
            <person name="Ichikawa N."/>
        </authorList>
    </citation>
    <scope>NUCLEOTIDE SEQUENCE [LARGE SCALE GENOMIC DNA]</scope>
    <source>
        <strain evidence="7 8">NBRC 14136</strain>
    </source>
</reference>
<comment type="cofactor">
    <cofactor evidence="3">
        <name>pyridoxal 5'-phosphate</name>
        <dbReference type="ChEBI" id="CHEBI:597326"/>
    </cofactor>
</comment>
<dbReference type="RefSeq" id="WP_075730115.1">
    <property type="nucleotide sequence ID" value="NZ_BJNB01000013.1"/>
</dbReference>
<dbReference type="SUPFAM" id="SSF51419">
    <property type="entry name" value="PLP-binding barrel"/>
    <property type="match status" value="1"/>
</dbReference>
<dbReference type="Pfam" id="PF01168">
    <property type="entry name" value="Ala_racemase_N"/>
    <property type="match status" value="1"/>
</dbReference>
<dbReference type="InterPro" id="IPR001608">
    <property type="entry name" value="Ala_racemase_N"/>
</dbReference>
<dbReference type="HAMAP" id="MF_02087">
    <property type="entry name" value="PLP_homeostasis"/>
    <property type="match status" value="1"/>
</dbReference>
<accession>A0AB73B6S2</accession>
<dbReference type="Proteomes" id="UP000315353">
    <property type="component" value="Unassembled WGS sequence"/>
</dbReference>
<evidence type="ECO:0000256" key="2">
    <source>
        <dbReference type="HAMAP-Rule" id="MF_02087"/>
    </source>
</evidence>
<evidence type="ECO:0000313" key="8">
    <source>
        <dbReference type="Proteomes" id="UP000315353"/>
    </source>
</evidence>
<dbReference type="GeneID" id="82880702"/>
<dbReference type="PROSITE" id="PS01211">
    <property type="entry name" value="UPF0001"/>
    <property type="match status" value="1"/>
</dbReference>
<dbReference type="EMBL" id="BJNB01000013">
    <property type="protein sequence ID" value="GEB97610.1"/>
    <property type="molecule type" value="Genomic_DNA"/>
</dbReference>
<evidence type="ECO:0000256" key="4">
    <source>
        <dbReference type="RuleBase" id="RU004514"/>
    </source>
</evidence>
<dbReference type="NCBIfam" id="TIGR00044">
    <property type="entry name" value="YggS family pyridoxal phosphate-dependent enzyme"/>
    <property type="match status" value="1"/>
</dbReference>
<feature type="region of interest" description="Disordered" evidence="5">
    <location>
        <begin position="1"/>
        <end position="25"/>
    </location>
</feature>
<evidence type="ECO:0000256" key="5">
    <source>
        <dbReference type="SAM" id="MobiDB-lite"/>
    </source>
</evidence>
<dbReference type="PIRSF" id="PIRSF004848">
    <property type="entry name" value="YBL036c_PLPDEIII"/>
    <property type="match status" value="1"/>
</dbReference>
<comment type="function">
    <text evidence="2">Pyridoxal 5'-phosphate (PLP)-binding protein, which is involved in PLP homeostasis.</text>
</comment>
<protein>
    <recommendedName>
        <fullName evidence="2">Pyridoxal phosphate homeostasis protein</fullName>
        <shortName evidence="2">PLP homeostasis protein</shortName>
    </recommendedName>
</protein>
<name>A0AB73B6S2_CORFL</name>
<evidence type="ECO:0000256" key="1">
    <source>
        <dbReference type="ARBA" id="ARBA00022898"/>
    </source>
</evidence>
<keyword evidence="1 2" id="KW-0663">Pyridoxal phosphate</keyword>
<gene>
    <name evidence="7" type="ORF">CFL01nite_11050</name>
</gene>
<dbReference type="InterPro" id="IPR029066">
    <property type="entry name" value="PLP-binding_barrel"/>
</dbReference>